<gene>
    <name evidence="2" type="ORF">FIBRA_08850</name>
</gene>
<dbReference type="Proteomes" id="UP000006352">
    <property type="component" value="Unassembled WGS sequence"/>
</dbReference>
<dbReference type="InParanoid" id="J4GID4"/>
<evidence type="ECO:0000313" key="2">
    <source>
        <dbReference type="EMBL" id="CCM06573.1"/>
    </source>
</evidence>
<organism evidence="2 3">
    <name type="scientific">Fibroporia radiculosa</name>
    <dbReference type="NCBI Taxonomy" id="599839"/>
    <lineage>
        <taxon>Eukaryota</taxon>
        <taxon>Fungi</taxon>
        <taxon>Dikarya</taxon>
        <taxon>Basidiomycota</taxon>
        <taxon>Agaricomycotina</taxon>
        <taxon>Agaricomycetes</taxon>
        <taxon>Polyporales</taxon>
        <taxon>Fibroporiaceae</taxon>
        <taxon>Fibroporia</taxon>
    </lineage>
</organism>
<name>J4GID4_9APHY</name>
<feature type="region of interest" description="Disordered" evidence="1">
    <location>
        <begin position="1"/>
        <end position="44"/>
    </location>
</feature>
<proteinExistence type="predicted"/>
<evidence type="ECO:0000256" key="1">
    <source>
        <dbReference type="SAM" id="MobiDB-lite"/>
    </source>
</evidence>
<dbReference type="HOGENOM" id="CLU_2359770_0_0_1"/>
<reference evidence="2 3" key="1">
    <citation type="journal article" date="2012" name="Appl. Environ. Microbiol.">
        <title>Short-read sequencing for genomic analysis of the brown rot fungus Fibroporia radiculosa.</title>
        <authorList>
            <person name="Tang J.D."/>
            <person name="Perkins A.D."/>
            <person name="Sonstegard T.S."/>
            <person name="Schroeder S.G."/>
            <person name="Burgess S.C."/>
            <person name="Diehl S.V."/>
        </authorList>
    </citation>
    <scope>NUCLEOTIDE SEQUENCE [LARGE SCALE GENOMIC DNA]</scope>
    <source>
        <strain evidence="2 3">TFFH 294</strain>
    </source>
</reference>
<dbReference type="GeneID" id="24101473"/>
<accession>J4GID4</accession>
<sequence length="96" mass="10663">MAIHTVEDEEAADPASEFNNARGARGGAFPDIDGRDKSEYRGRGTDGVGVVVVEEEEQRRGHAQCPIHIHPPFLRSIDDDETRCAIEQINLYKNQS</sequence>
<dbReference type="EMBL" id="HE797398">
    <property type="protein sequence ID" value="CCM06573.1"/>
    <property type="molecule type" value="Genomic_DNA"/>
</dbReference>
<dbReference type="RefSeq" id="XP_012185856.1">
    <property type="nucleotide sequence ID" value="XM_012330466.1"/>
</dbReference>
<evidence type="ECO:0000313" key="3">
    <source>
        <dbReference type="Proteomes" id="UP000006352"/>
    </source>
</evidence>
<keyword evidence="3" id="KW-1185">Reference proteome</keyword>
<protein>
    <submittedName>
        <fullName evidence="2">Uncharacterized protein</fullName>
    </submittedName>
</protein>
<dbReference type="AlphaFoldDB" id="J4GID4"/>
<feature type="compositionally biased region" description="Basic and acidic residues" evidence="1">
    <location>
        <begin position="32"/>
        <end position="44"/>
    </location>
</feature>